<evidence type="ECO:0000256" key="4">
    <source>
        <dbReference type="ARBA" id="ARBA00022989"/>
    </source>
</evidence>
<feature type="transmembrane region" description="Helical" evidence="7">
    <location>
        <begin position="377"/>
        <end position="395"/>
    </location>
</feature>
<keyword evidence="4 7" id="KW-1133">Transmembrane helix</keyword>
<sequence>MARQELGRSFGWLWSAFTASTVGTWLGFGAFPLIAIQVLHVGPAAVSTLAAAGLAVGALLALPLGPWVDGRRKKPVMIVTDLVRFGALLTIPAAYFADRLTYTQLLVVSVTSAAANIAFTAAGGAYLRQLVRPDQLLVANGRFESTTWTATAVGPTLGGVAITLLGPAVTVIANAVGFLLSALGIGAIREKEAGSERVRAERLRASDLVKGWTFIHADRRLRPLFWNTVAVNALIMATEPLLAVLLLDDLGWEAWQYGLAFGLPCVGGFLGAQAAPRLEARYGRRRVLITSGVLRALWPVGLFFVMPGYAGMVLVVVVELVLITCMGVFNPLFATERLQRVPAERVGRVLVAWKVTSTGAIAVLTALWGALAAATDARIAIGVAGVLLLATPLLLPREDDQEKGKGKVGDQPRATEPEASGLTTRA</sequence>
<keyword evidence="5 7" id="KW-0472">Membrane</keyword>
<proteinExistence type="predicted"/>
<feature type="transmembrane region" description="Helical" evidence="7">
    <location>
        <begin position="44"/>
        <end position="64"/>
    </location>
</feature>
<reference evidence="8 9" key="1">
    <citation type="submission" date="2024-10" db="EMBL/GenBank/DDBJ databases">
        <title>The Natural Products Discovery Center: Release of the First 8490 Sequenced Strains for Exploring Actinobacteria Biosynthetic Diversity.</title>
        <authorList>
            <person name="Kalkreuter E."/>
            <person name="Kautsar S.A."/>
            <person name="Yang D."/>
            <person name="Bader C.D."/>
            <person name="Teijaro C.N."/>
            <person name="Fluegel L."/>
            <person name="Davis C.M."/>
            <person name="Simpson J.R."/>
            <person name="Lauterbach L."/>
            <person name="Steele A.D."/>
            <person name="Gui C."/>
            <person name="Meng S."/>
            <person name="Li G."/>
            <person name="Viehrig K."/>
            <person name="Ye F."/>
            <person name="Su P."/>
            <person name="Kiefer A.F."/>
            <person name="Nichols A."/>
            <person name="Cepeda A.J."/>
            <person name="Yan W."/>
            <person name="Fan B."/>
            <person name="Jiang Y."/>
            <person name="Adhikari A."/>
            <person name="Zheng C.-J."/>
            <person name="Schuster L."/>
            <person name="Cowan T.M."/>
            <person name="Smanski M.J."/>
            <person name="Chevrette M.G."/>
            <person name="De Carvalho L.P.S."/>
            <person name="Shen B."/>
        </authorList>
    </citation>
    <scope>NUCLEOTIDE SEQUENCE [LARGE SCALE GENOMIC DNA]</scope>
    <source>
        <strain evidence="8 9">NPDC015755</strain>
    </source>
</reference>
<dbReference type="CDD" id="cd06173">
    <property type="entry name" value="MFS_MefA_like"/>
    <property type="match status" value="1"/>
</dbReference>
<dbReference type="Gene3D" id="1.20.1250.20">
    <property type="entry name" value="MFS general substrate transporter like domains"/>
    <property type="match status" value="1"/>
</dbReference>
<evidence type="ECO:0000256" key="6">
    <source>
        <dbReference type="SAM" id="MobiDB-lite"/>
    </source>
</evidence>
<evidence type="ECO:0000313" key="8">
    <source>
        <dbReference type="EMBL" id="MFF8279901.1"/>
    </source>
</evidence>
<evidence type="ECO:0000256" key="2">
    <source>
        <dbReference type="ARBA" id="ARBA00022475"/>
    </source>
</evidence>
<accession>A0ABW6YJ78</accession>
<evidence type="ECO:0000313" key="9">
    <source>
        <dbReference type="Proteomes" id="UP001603013"/>
    </source>
</evidence>
<feature type="transmembrane region" description="Helical" evidence="7">
    <location>
        <begin position="224"/>
        <end position="248"/>
    </location>
</feature>
<feature type="transmembrane region" description="Helical" evidence="7">
    <location>
        <begin position="346"/>
        <end position="371"/>
    </location>
</feature>
<evidence type="ECO:0000256" key="7">
    <source>
        <dbReference type="SAM" id="Phobius"/>
    </source>
</evidence>
<dbReference type="EMBL" id="JBIBSM010000017">
    <property type="protein sequence ID" value="MFF8279901.1"/>
    <property type="molecule type" value="Genomic_DNA"/>
</dbReference>
<feature type="compositionally biased region" description="Basic and acidic residues" evidence="6">
    <location>
        <begin position="399"/>
        <end position="416"/>
    </location>
</feature>
<feature type="transmembrane region" description="Helical" evidence="7">
    <location>
        <begin position="12"/>
        <end position="38"/>
    </location>
</feature>
<dbReference type="InterPro" id="IPR036259">
    <property type="entry name" value="MFS_trans_sf"/>
</dbReference>
<feature type="region of interest" description="Disordered" evidence="6">
    <location>
        <begin position="399"/>
        <end position="426"/>
    </location>
</feature>
<dbReference type="Pfam" id="PF07690">
    <property type="entry name" value="MFS_1"/>
    <property type="match status" value="1"/>
</dbReference>
<evidence type="ECO:0000256" key="3">
    <source>
        <dbReference type="ARBA" id="ARBA00022692"/>
    </source>
</evidence>
<dbReference type="SUPFAM" id="SSF103473">
    <property type="entry name" value="MFS general substrate transporter"/>
    <property type="match status" value="1"/>
</dbReference>
<dbReference type="PANTHER" id="PTHR23513">
    <property type="entry name" value="INTEGRAL MEMBRANE EFFLUX PROTEIN-RELATED"/>
    <property type="match status" value="1"/>
</dbReference>
<evidence type="ECO:0000256" key="5">
    <source>
        <dbReference type="ARBA" id="ARBA00023136"/>
    </source>
</evidence>
<name>A0ABW6YJ78_9ACTN</name>
<keyword evidence="2" id="KW-1003">Cell membrane</keyword>
<dbReference type="RefSeq" id="WP_391936802.1">
    <property type="nucleotide sequence ID" value="NZ_JBIBSM010000017.1"/>
</dbReference>
<dbReference type="InterPro" id="IPR011701">
    <property type="entry name" value="MFS"/>
</dbReference>
<feature type="transmembrane region" description="Helical" evidence="7">
    <location>
        <begin position="102"/>
        <end position="127"/>
    </location>
</feature>
<keyword evidence="9" id="KW-1185">Reference proteome</keyword>
<feature type="transmembrane region" description="Helical" evidence="7">
    <location>
        <begin position="171"/>
        <end position="189"/>
    </location>
</feature>
<feature type="transmembrane region" description="Helical" evidence="7">
    <location>
        <begin position="287"/>
        <end position="306"/>
    </location>
</feature>
<feature type="transmembrane region" description="Helical" evidence="7">
    <location>
        <begin position="254"/>
        <end position="275"/>
    </location>
</feature>
<comment type="caution">
    <text evidence="8">The sequence shown here is derived from an EMBL/GenBank/DDBJ whole genome shotgun (WGS) entry which is preliminary data.</text>
</comment>
<feature type="transmembrane region" description="Helical" evidence="7">
    <location>
        <begin position="312"/>
        <end position="334"/>
    </location>
</feature>
<keyword evidence="3 7" id="KW-0812">Transmembrane</keyword>
<dbReference type="PANTHER" id="PTHR23513:SF6">
    <property type="entry name" value="MAJOR FACILITATOR SUPERFAMILY ASSOCIATED DOMAIN-CONTAINING PROTEIN"/>
    <property type="match status" value="1"/>
</dbReference>
<evidence type="ECO:0000256" key="1">
    <source>
        <dbReference type="ARBA" id="ARBA00004651"/>
    </source>
</evidence>
<dbReference type="Proteomes" id="UP001603013">
    <property type="component" value="Unassembled WGS sequence"/>
</dbReference>
<organism evidence="8 9">
    <name type="scientific">Streptomyces lateritius</name>
    <dbReference type="NCBI Taxonomy" id="67313"/>
    <lineage>
        <taxon>Bacteria</taxon>
        <taxon>Bacillati</taxon>
        <taxon>Actinomycetota</taxon>
        <taxon>Actinomycetes</taxon>
        <taxon>Kitasatosporales</taxon>
        <taxon>Streptomycetaceae</taxon>
        <taxon>Streptomyces</taxon>
    </lineage>
</organism>
<gene>
    <name evidence="8" type="ORF">ACF05T_27970</name>
</gene>
<protein>
    <submittedName>
        <fullName evidence="8">MFS transporter</fullName>
    </submittedName>
</protein>
<comment type="subcellular location">
    <subcellularLocation>
        <location evidence="1">Cell membrane</location>
        <topology evidence="1">Multi-pass membrane protein</topology>
    </subcellularLocation>
</comment>